<feature type="transmembrane region" description="Helical" evidence="1">
    <location>
        <begin position="49"/>
        <end position="72"/>
    </location>
</feature>
<evidence type="ECO:0000313" key="2">
    <source>
        <dbReference type="EMBL" id="MSS38574.1"/>
    </source>
</evidence>
<protein>
    <recommendedName>
        <fullName evidence="4">ECF transporter S component</fullName>
    </recommendedName>
</protein>
<name>A0A7X2TDZ6_9CLOT</name>
<keyword evidence="1" id="KW-1133">Transmembrane helix</keyword>
<reference evidence="2 3" key="1">
    <citation type="submission" date="2019-08" db="EMBL/GenBank/DDBJ databases">
        <title>In-depth cultivation of the pig gut microbiome towards novel bacterial diversity and tailored functional studies.</title>
        <authorList>
            <person name="Wylensek D."/>
            <person name="Hitch T.C.A."/>
            <person name="Clavel T."/>
        </authorList>
    </citation>
    <scope>NUCLEOTIDE SEQUENCE [LARGE SCALE GENOMIC DNA]</scope>
    <source>
        <strain evidence="2 3">WCA-389-WT-23D1</strain>
    </source>
</reference>
<feature type="transmembrane region" description="Helical" evidence="1">
    <location>
        <begin position="103"/>
        <end position="121"/>
    </location>
</feature>
<sequence>MANKKKGLKADFNLISILIIPIAIAINFICGSLVLALKLPVYLDMIGTFLVAILAGPWVGCLTGALSIGINAMTDPTLFPYAIVAGVLGLITGMMARKKMFTNIARFVISSIIISIIAVALSTINTYIFFGGFASSGTSILIGAMISAGIPFWPAQIIGRFISEVPDKFISLLVPYLVIRGMSDRYLYKFSNGSVFIEARKAKTAKEKANICGENQHERS</sequence>
<dbReference type="AlphaFoldDB" id="A0A7X2TDZ6"/>
<proteinExistence type="predicted"/>
<accession>A0A7X2TDZ6</accession>
<feature type="transmembrane region" description="Helical" evidence="1">
    <location>
        <begin position="12"/>
        <end position="37"/>
    </location>
</feature>
<keyword evidence="1" id="KW-0472">Membrane</keyword>
<organism evidence="2 3">
    <name type="scientific">Clostridium porci</name>
    <dbReference type="NCBI Taxonomy" id="2605778"/>
    <lineage>
        <taxon>Bacteria</taxon>
        <taxon>Bacillati</taxon>
        <taxon>Bacillota</taxon>
        <taxon>Clostridia</taxon>
        <taxon>Eubacteriales</taxon>
        <taxon>Clostridiaceae</taxon>
        <taxon>Clostridium</taxon>
    </lineage>
</organism>
<dbReference type="Proteomes" id="UP000429958">
    <property type="component" value="Unassembled WGS sequence"/>
</dbReference>
<feature type="transmembrane region" description="Helical" evidence="1">
    <location>
        <begin position="78"/>
        <end position="96"/>
    </location>
</feature>
<evidence type="ECO:0000256" key="1">
    <source>
        <dbReference type="SAM" id="Phobius"/>
    </source>
</evidence>
<keyword evidence="1" id="KW-0812">Transmembrane</keyword>
<dbReference type="EMBL" id="VUMD01000029">
    <property type="protein sequence ID" value="MSS38574.1"/>
    <property type="molecule type" value="Genomic_DNA"/>
</dbReference>
<keyword evidence="3" id="KW-1185">Reference proteome</keyword>
<feature type="transmembrane region" description="Helical" evidence="1">
    <location>
        <begin position="127"/>
        <end position="153"/>
    </location>
</feature>
<comment type="caution">
    <text evidence="2">The sequence shown here is derived from an EMBL/GenBank/DDBJ whole genome shotgun (WGS) entry which is preliminary data.</text>
</comment>
<dbReference type="Gene3D" id="1.10.1760.20">
    <property type="match status" value="1"/>
</dbReference>
<gene>
    <name evidence="2" type="ORF">FYJ39_19190</name>
</gene>
<evidence type="ECO:0000313" key="3">
    <source>
        <dbReference type="Proteomes" id="UP000429958"/>
    </source>
</evidence>
<evidence type="ECO:0008006" key="4">
    <source>
        <dbReference type="Google" id="ProtNLM"/>
    </source>
</evidence>